<evidence type="ECO:0000313" key="2">
    <source>
        <dbReference type="EMBL" id="AUB42513.1"/>
    </source>
</evidence>
<gene>
    <name evidence="2" type="ORF">COO91_08653</name>
</gene>
<dbReference type="KEGG" id="nfl:COO91_08653"/>
<dbReference type="OrthoDB" id="532875at2"/>
<dbReference type="RefSeq" id="WP_100902502.1">
    <property type="nucleotide sequence ID" value="NZ_CAWNNC010000001.1"/>
</dbReference>
<accession>A0A2K8T4K0</accession>
<dbReference type="Pfam" id="PF10047">
    <property type="entry name" value="DUF2281"/>
    <property type="match status" value="1"/>
</dbReference>
<dbReference type="EMBL" id="CP024785">
    <property type="protein sequence ID" value="AUB42513.1"/>
    <property type="molecule type" value="Genomic_DNA"/>
</dbReference>
<protein>
    <recommendedName>
        <fullName evidence="1">DUF2281 domain-containing protein</fullName>
    </recommendedName>
</protein>
<dbReference type="AlphaFoldDB" id="A0A2K8T4K0"/>
<organism evidence="2 3">
    <name type="scientific">Nostoc flagelliforme CCNUN1</name>
    <dbReference type="NCBI Taxonomy" id="2038116"/>
    <lineage>
        <taxon>Bacteria</taxon>
        <taxon>Bacillati</taxon>
        <taxon>Cyanobacteriota</taxon>
        <taxon>Cyanophyceae</taxon>
        <taxon>Nostocales</taxon>
        <taxon>Nostocaceae</taxon>
        <taxon>Nostoc</taxon>
    </lineage>
</organism>
<sequence length="85" mass="9717">MLNRKLLAQEIESLPPELVTEALDFIRFIKASHLQRQSKPETNLDTDTLRGSKAKDLLEFAGSWSGDDIRECLQLVHDTRMPLQP</sequence>
<dbReference type="Proteomes" id="UP000232003">
    <property type="component" value="Chromosome"/>
</dbReference>
<keyword evidence="3" id="KW-1185">Reference proteome</keyword>
<evidence type="ECO:0000259" key="1">
    <source>
        <dbReference type="Pfam" id="PF10047"/>
    </source>
</evidence>
<reference evidence="2 3" key="1">
    <citation type="submission" date="2017-11" db="EMBL/GenBank/DDBJ databases">
        <title>Complete genome of a free-living desiccation-tolerant cyanobacterium and its photosynthetic adaptation to extreme terrestrial habitat.</title>
        <authorList>
            <person name="Shang J."/>
        </authorList>
    </citation>
    <scope>NUCLEOTIDE SEQUENCE [LARGE SCALE GENOMIC DNA]</scope>
    <source>
        <strain evidence="2 3">CCNUN1</strain>
    </source>
</reference>
<evidence type="ECO:0000313" key="3">
    <source>
        <dbReference type="Proteomes" id="UP000232003"/>
    </source>
</evidence>
<dbReference type="InterPro" id="IPR018739">
    <property type="entry name" value="DUF2281"/>
</dbReference>
<feature type="domain" description="DUF2281" evidence="1">
    <location>
        <begin position="7"/>
        <end position="52"/>
    </location>
</feature>
<name>A0A2K8T4K0_9NOSO</name>
<proteinExistence type="predicted"/>